<dbReference type="SUPFAM" id="SSF53756">
    <property type="entry name" value="UDP-Glycosyltransferase/glycogen phosphorylase"/>
    <property type="match status" value="1"/>
</dbReference>
<evidence type="ECO:0000313" key="2">
    <source>
        <dbReference type="Proteomes" id="UP000233435"/>
    </source>
</evidence>
<sequence length="333" mass="39168">MKDLLRDIKNLTDDFRGAYKRKGLLRDDLLKVRVSSHRGAYNDFIIDQTPNRSGIINNTIFYNSLYSDFDFVINRPNKGINYKKDKSFLLHIEPPSYVNKLGLSSINILNKFNKVYTSDPYLIEKNDERYIPSAPYVHWHLGSNSHINKVKDEYIIDYDFLLHADYPKKTDNFSVINSNLMNIGGHKVRAEFLEKFCKTGYDFNLYGGHKWSEFKQYIDNAPNGKWFPYSKSRYILVIENEKAPFYWSEKFADAILCYATPIYYGCSNMADFFPEGSYYPIDIQRPDAIEEIISIVESDFHEKNIENLIKARTLIFEKHNMFSFMNRVINENL</sequence>
<accession>A0A2N3HLB7</accession>
<evidence type="ECO:0008006" key="3">
    <source>
        <dbReference type="Google" id="ProtNLM"/>
    </source>
</evidence>
<dbReference type="Proteomes" id="UP000233435">
    <property type="component" value="Unassembled WGS sequence"/>
</dbReference>
<proteinExistence type="predicted"/>
<dbReference type="Gene3D" id="3.40.50.11660">
    <property type="entry name" value="Glycosyl transferase family 10, C-terminal domain"/>
    <property type="match status" value="1"/>
</dbReference>
<organism evidence="1 2">
    <name type="scientific">Confluentibacter flavum</name>
    <dbReference type="NCBI Taxonomy" id="1909700"/>
    <lineage>
        <taxon>Bacteria</taxon>
        <taxon>Pseudomonadati</taxon>
        <taxon>Bacteroidota</taxon>
        <taxon>Flavobacteriia</taxon>
        <taxon>Flavobacteriales</taxon>
        <taxon>Flavobacteriaceae</taxon>
        <taxon>Confluentibacter</taxon>
    </lineage>
</organism>
<comment type="caution">
    <text evidence="1">The sequence shown here is derived from an EMBL/GenBank/DDBJ whole genome shotgun (WGS) entry which is preliminary data.</text>
</comment>
<protein>
    <recommendedName>
        <fullName evidence="3">Glycosyltransferase</fullName>
    </recommendedName>
</protein>
<dbReference type="EMBL" id="PJEO01000017">
    <property type="protein sequence ID" value="PKQ45753.1"/>
    <property type="molecule type" value="Genomic_DNA"/>
</dbReference>
<dbReference type="RefSeq" id="WP_106659142.1">
    <property type="nucleotide sequence ID" value="NZ_PJEO01000017.1"/>
</dbReference>
<dbReference type="InterPro" id="IPR038577">
    <property type="entry name" value="GT10-like_C_sf"/>
</dbReference>
<reference evidence="1 2" key="1">
    <citation type="submission" date="2017-12" db="EMBL/GenBank/DDBJ databases">
        <title>Confluentibacter flavum sp. nov., isolated from the saline lake.</title>
        <authorList>
            <person name="Yu L."/>
        </authorList>
    </citation>
    <scope>NUCLEOTIDE SEQUENCE [LARGE SCALE GENOMIC DNA]</scope>
    <source>
        <strain evidence="1 2">3B</strain>
    </source>
</reference>
<evidence type="ECO:0000313" key="1">
    <source>
        <dbReference type="EMBL" id="PKQ45753.1"/>
    </source>
</evidence>
<dbReference type="OrthoDB" id="9791032at2"/>
<dbReference type="AlphaFoldDB" id="A0A2N3HLB7"/>
<keyword evidence="2" id="KW-1185">Reference proteome</keyword>
<name>A0A2N3HLB7_9FLAO</name>
<gene>
    <name evidence="1" type="ORF">CSW08_06715</name>
</gene>